<dbReference type="HOGENOM" id="CLU_1682533_0_0_1"/>
<dbReference type="RefSeq" id="XP_005774290.1">
    <property type="nucleotide sequence ID" value="XM_005774233.1"/>
</dbReference>
<dbReference type="AlphaFoldDB" id="A0A0D3JEC6"/>
<protein>
    <submittedName>
        <fullName evidence="2">Uncharacterized protein</fullName>
    </submittedName>
</protein>
<feature type="compositionally biased region" description="Pro residues" evidence="1">
    <location>
        <begin position="81"/>
        <end position="90"/>
    </location>
</feature>
<sequence>LPPCIHGRTRAGKHVRRATRREGRAERTAERAARARRKRLCPAETGCGELPGHGGANLPRHARPHEPPSRPRRVPASKGFPPTPADPRPSLPIEKLAPPQLSARRRQTSSCGTSGSSPRSNASGKSGRPPLQRRRGKPPSSPGRQVNDSLTLFSGTF</sequence>
<name>A0A0D3JEC6_EMIH1</name>
<evidence type="ECO:0000313" key="2">
    <source>
        <dbReference type="EnsemblProtists" id="EOD21861"/>
    </source>
</evidence>
<dbReference type="Proteomes" id="UP000013827">
    <property type="component" value="Unassembled WGS sequence"/>
</dbReference>
<dbReference type="PaxDb" id="2903-EOD21861"/>
<feature type="region of interest" description="Disordered" evidence="1">
    <location>
        <begin position="1"/>
        <end position="157"/>
    </location>
</feature>
<feature type="compositionally biased region" description="Polar residues" evidence="1">
    <location>
        <begin position="146"/>
        <end position="157"/>
    </location>
</feature>
<accession>A0A0D3JEC6</accession>
<organism evidence="2 3">
    <name type="scientific">Emiliania huxleyi (strain CCMP1516)</name>
    <dbReference type="NCBI Taxonomy" id="280463"/>
    <lineage>
        <taxon>Eukaryota</taxon>
        <taxon>Haptista</taxon>
        <taxon>Haptophyta</taxon>
        <taxon>Prymnesiophyceae</taxon>
        <taxon>Isochrysidales</taxon>
        <taxon>Noelaerhabdaceae</taxon>
        <taxon>Emiliania</taxon>
    </lineage>
</organism>
<reference evidence="3" key="1">
    <citation type="journal article" date="2013" name="Nature">
        <title>Pan genome of the phytoplankton Emiliania underpins its global distribution.</title>
        <authorList>
            <person name="Read B.A."/>
            <person name="Kegel J."/>
            <person name="Klute M.J."/>
            <person name="Kuo A."/>
            <person name="Lefebvre S.C."/>
            <person name="Maumus F."/>
            <person name="Mayer C."/>
            <person name="Miller J."/>
            <person name="Monier A."/>
            <person name="Salamov A."/>
            <person name="Young J."/>
            <person name="Aguilar M."/>
            <person name="Claverie J.M."/>
            <person name="Frickenhaus S."/>
            <person name="Gonzalez K."/>
            <person name="Herman E.K."/>
            <person name="Lin Y.C."/>
            <person name="Napier J."/>
            <person name="Ogata H."/>
            <person name="Sarno A.F."/>
            <person name="Shmutz J."/>
            <person name="Schroeder D."/>
            <person name="de Vargas C."/>
            <person name="Verret F."/>
            <person name="von Dassow P."/>
            <person name="Valentin K."/>
            <person name="Van de Peer Y."/>
            <person name="Wheeler G."/>
            <person name="Dacks J.B."/>
            <person name="Delwiche C.F."/>
            <person name="Dyhrman S.T."/>
            <person name="Glockner G."/>
            <person name="John U."/>
            <person name="Richards T."/>
            <person name="Worden A.Z."/>
            <person name="Zhang X."/>
            <person name="Grigoriev I.V."/>
            <person name="Allen A.E."/>
            <person name="Bidle K."/>
            <person name="Borodovsky M."/>
            <person name="Bowler C."/>
            <person name="Brownlee C."/>
            <person name="Cock J.M."/>
            <person name="Elias M."/>
            <person name="Gladyshev V.N."/>
            <person name="Groth M."/>
            <person name="Guda C."/>
            <person name="Hadaegh A."/>
            <person name="Iglesias-Rodriguez M.D."/>
            <person name="Jenkins J."/>
            <person name="Jones B.M."/>
            <person name="Lawson T."/>
            <person name="Leese F."/>
            <person name="Lindquist E."/>
            <person name="Lobanov A."/>
            <person name="Lomsadze A."/>
            <person name="Malik S.B."/>
            <person name="Marsh M.E."/>
            <person name="Mackinder L."/>
            <person name="Mock T."/>
            <person name="Mueller-Roeber B."/>
            <person name="Pagarete A."/>
            <person name="Parker M."/>
            <person name="Probert I."/>
            <person name="Quesneville H."/>
            <person name="Raines C."/>
            <person name="Rensing S.A."/>
            <person name="Riano-Pachon D.M."/>
            <person name="Richier S."/>
            <person name="Rokitta S."/>
            <person name="Shiraiwa Y."/>
            <person name="Soanes D.M."/>
            <person name="van der Giezen M."/>
            <person name="Wahlund T.M."/>
            <person name="Williams B."/>
            <person name="Wilson W."/>
            <person name="Wolfe G."/>
            <person name="Wurch L.L."/>
        </authorList>
    </citation>
    <scope>NUCLEOTIDE SEQUENCE</scope>
</reference>
<evidence type="ECO:0000256" key="1">
    <source>
        <dbReference type="SAM" id="MobiDB-lite"/>
    </source>
</evidence>
<reference evidence="2" key="2">
    <citation type="submission" date="2024-10" db="UniProtKB">
        <authorList>
            <consortium name="EnsemblProtists"/>
        </authorList>
    </citation>
    <scope>IDENTIFICATION</scope>
</reference>
<keyword evidence="3" id="KW-1185">Reference proteome</keyword>
<dbReference type="KEGG" id="ehx:EMIHUDRAFT_444385"/>
<proteinExistence type="predicted"/>
<dbReference type="EnsemblProtists" id="EOD21861">
    <property type="protein sequence ID" value="EOD21861"/>
    <property type="gene ID" value="EMIHUDRAFT_444385"/>
</dbReference>
<feature type="compositionally biased region" description="Basic and acidic residues" evidence="1">
    <location>
        <begin position="20"/>
        <end position="33"/>
    </location>
</feature>
<evidence type="ECO:0000313" key="3">
    <source>
        <dbReference type="Proteomes" id="UP000013827"/>
    </source>
</evidence>
<dbReference type="GeneID" id="17267414"/>
<feature type="compositionally biased region" description="Basic residues" evidence="1">
    <location>
        <begin position="7"/>
        <end position="19"/>
    </location>
</feature>
<feature type="compositionally biased region" description="Low complexity" evidence="1">
    <location>
        <begin position="108"/>
        <end position="120"/>
    </location>
</feature>